<gene>
    <name evidence="1" type="ORF">DXB65_15150</name>
</gene>
<dbReference type="Proteomes" id="UP000260983">
    <property type="component" value="Unassembled WGS sequence"/>
</dbReference>
<evidence type="ECO:0000313" key="2">
    <source>
        <dbReference type="Proteomes" id="UP000260983"/>
    </source>
</evidence>
<sequence>MNKSKDFNLIAQGKCSGRIFCMRNLKGEVGQRKVKVEKRKGEVEKYKAKVGTLGTEVHPFSSTHTRARA</sequence>
<evidence type="ECO:0000313" key="1">
    <source>
        <dbReference type="EMBL" id="RGN33817.1"/>
    </source>
</evidence>
<dbReference type="AlphaFoldDB" id="A0A3E5B8B0"/>
<name>A0A3E5B8B0_9BACE</name>
<dbReference type="EMBL" id="QSUL01000010">
    <property type="protein sequence ID" value="RGN33817.1"/>
    <property type="molecule type" value="Genomic_DNA"/>
</dbReference>
<reference evidence="1 2" key="1">
    <citation type="submission" date="2018-08" db="EMBL/GenBank/DDBJ databases">
        <title>A genome reference for cultivated species of the human gut microbiota.</title>
        <authorList>
            <person name="Zou Y."/>
            <person name="Xue W."/>
            <person name="Luo G."/>
        </authorList>
    </citation>
    <scope>NUCLEOTIDE SEQUENCE [LARGE SCALE GENOMIC DNA]</scope>
    <source>
        <strain evidence="1 2">OM05-15BH</strain>
    </source>
</reference>
<proteinExistence type="predicted"/>
<protein>
    <submittedName>
        <fullName evidence="1">Uncharacterized protein</fullName>
    </submittedName>
</protein>
<comment type="caution">
    <text evidence="1">The sequence shown here is derived from an EMBL/GenBank/DDBJ whole genome shotgun (WGS) entry which is preliminary data.</text>
</comment>
<accession>A0A3E5B8B0</accession>
<organism evidence="1 2">
    <name type="scientific">Bacteroides oleiciplenus</name>
    <dbReference type="NCBI Taxonomy" id="626931"/>
    <lineage>
        <taxon>Bacteria</taxon>
        <taxon>Pseudomonadati</taxon>
        <taxon>Bacteroidota</taxon>
        <taxon>Bacteroidia</taxon>
        <taxon>Bacteroidales</taxon>
        <taxon>Bacteroidaceae</taxon>
        <taxon>Bacteroides</taxon>
    </lineage>
</organism>